<dbReference type="InterPro" id="IPR013154">
    <property type="entry name" value="ADH-like_N"/>
</dbReference>
<sequence length="333" mass="35843">MKALVLTHPKTLEFSDKPIPTPKEGEALVRLKAAALNHRDQWIREGLYAGIQPGVTLGSDGAGVVAAVGGEEHQEWVGRNVVINPNRNWGPNPAAQAADYNILGMPSDGTFAEWVCVPLDRLYPKPKHLSWAEAAAVPLGGLTAYRALFRQGCLVRGQKVLINGIGGGVAQWAFLFALAAGAEVWVSSSAAEKIAAAKEGGAKGGFNYRSDTWTSDAKKETGGFDLIIDSAGGNALNHLLNVVKPGGTIVFYGATTGVPDNLNLRKIFWSQIRLQGSTMGTDAEFADMLAFLEKHQIRPIMEAPLPFDRILEALDRMKEGRQFGKLVVEMEGQ</sequence>
<dbReference type="Pfam" id="PF08240">
    <property type="entry name" value="ADH_N"/>
    <property type="match status" value="1"/>
</dbReference>
<accession>M7N5E7</accession>
<dbReference type="PATRIC" id="fig|1279009.4.peg.2469"/>
<dbReference type="EC" id="1.1.1.1" evidence="2"/>
<dbReference type="SMART" id="SM00829">
    <property type="entry name" value="PKS_ER"/>
    <property type="match status" value="1"/>
</dbReference>
<dbReference type="STRING" id="1279009.ADICEAN_02437"/>
<dbReference type="InterPro" id="IPR020843">
    <property type="entry name" value="ER"/>
</dbReference>
<dbReference type="GO" id="GO:0004022">
    <property type="term" value="F:alcohol dehydrogenase (NAD+) activity"/>
    <property type="evidence" value="ECO:0007669"/>
    <property type="project" value="UniProtKB-EC"/>
</dbReference>
<protein>
    <submittedName>
        <fullName evidence="2">Alcohol dehydrogenase</fullName>
        <ecNumber evidence="2">1.1.1.1</ecNumber>
    </submittedName>
</protein>
<gene>
    <name evidence="2" type="ORF">ADICEAN_02437</name>
</gene>
<dbReference type="AlphaFoldDB" id="M7N5E7"/>
<evidence type="ECO:0000259" key="1">
    <source>
        <dbReference type="SMART" id="SM00829"/>
    </source>
</evidence>
<dbReference type="OrthoDB" id="9787435at2"/>
<dbReference type="SUPFAM" id="SSF50129">
    <property type="entry name" value="GroES-like"/>
    <property type="match status" value="1"/>
</dbReference>
<name>M7N5E7_9BACT</name>
<organism evidence="2 3">
    <name type="scientific">Cesiribacter andamanensis AMV16</name>
    <dbReference type="NCBI Taxonomy" id="1279009"/>
    <lineage>
        <taxon>Bacteria</taxon>
        <taxon>Pseudomonadati</taxon>
        <taxon>Bacteroidota</taxon>
        <taxon>Cytophagia</taxon>
        <taxon>Cytophagales</taxon>
        <taxon>Cesiribacteraceae</taxon>
        <taxon>Cesiribacter</taxon>
    </lineage>
</organism>
<dbReference type="PANTHER" id="PTHR45033:SF3">
    <property type="entry name" value="DEHYDROGENASE, PUTATIVE (AFU_ORTHOLOGUE AFUA_2G13270)-RELATED"/>
    <property type="match status" value="1"/>
</dbReference>
<keyword evidence="3" id="KW-1185">Reference proteome</keyword>
<dbReference type="RefSeq" id="WP_009195828.1">
    <property type="nucleotide sequence ID" value="NZ_AODQ01000058.1"/>
</dbReference>
<dbReference type="PANTHER" id="PTHR45033">
    <property type="match status" value="1"/>
</dbReference>
<feature type="domain" description="Enoyl reductase (ER)" evidence="1">
    <location>
        <begin position="7"/>
        <end position="328"/>
    </location>
</feature>
<dbReference type="Proteomes" id="UP000011910">
    <property type="component" value="Unassembled WGS sequence"/>
</dbReference>
<dbReference type="EMBL" id="AODQ01000058">
    <property type="protein sequence ID" value="EMR02451.1"/>
    <property type="molecule type" value="Genomic_DNA"/>
</dbReference>
<dbReference type="InterPro" id="IPR036291">
    <property type="entry name" value="NAD(P)-bd_dom_sf"/>
</dbReference>
<dbReference type="Gene3D" id="3.40.50.720">
    <property type="entry name" value="NAD(P)-binding Rossmann-like Domain"/>
    <property type="match status" value="1"/>
</dbReference>
<evidence type="ECO:0000313" key="3">
    <source>
        <dbReference type="Proteomes" id="UP000011910"/>
    </source>
</evidence>
<dbReference type="InterPro" id="IPR013149">
    <property type="entry name" value="ADH-like_C"/>
</dbReference>
<evidence type="ECO:0000313" key="2">
    <source>
        <dbReference type="EMBL" id="EMR02451.1"/>
    </source>
</evidence>
<dbReference type="InterPro" id="IPR011032">
    <property type="entry name" value="GroES-like_sf"/>
</dbReference>
<keyword evidence="2" id="KW-0560">Oxidoreductase</keyword>
<dbReference type="InterPro" id="IPR052711">
    <property type="entry name" value="Zinc_ADH-like"/>
</dbReference>
<dbReference type="Gene3D" id="3.90.180.10">
    <property type="entry name" value="Medium-chain alcohol dehydrogenases, catalytic domain"/>
    <property type="match status" value="1"/>
</dbReference>
<dbReference type="Pfam" id="PF00107">
    <property type="entry name" value="ADH_zinc_N"/>
    <property type="match status" value="1"/>
</dbReference>
<reference evidence="2 3" key="1">
    <citation type="journal article" date="2013" name="Genome Announc.">
        <title>Draft Genome Sequence of Cesiribacter andamanensis Strain AMV16T, Isolated from a Soil Sample from a Mud Volcano in the Andaman Islands, India.</title>
        <authorList>
            <person name="Shivaji S."/>
            <person name="Ara S."/>
            <person name="Begum Z."/>
            <person name="Srinivas T.N."/>
            <person name="Singh A."/>
            <person name="Kumar Pinnaka A."/>
        </authorList>
    </citation>
    <scope>NUCLEOTIDE SEQUENCE [LARGE SCALE GENOMIC DNA]</scope>
    <source>
        <strain evidence="2 3">AMV16</strain>
    </source>
</reference>
<dbReference type="eggNOG" id="COG0604">
    <property type="taxonomic scope" value="Bacteria"/>
</dbReference>
<comment type="caution">
    <text evidence="2">The sequence shown here is derived from an EMBL/GenBank/DDBJ whole genome shotgun (WGS) entry which is preliminary data.</text>
</comment>
<proteinExistence type="predicted"/>
<dbReference type="SUPFAM" id="SSF51735">
    <property type="entry name" value="NAD(P)-binding Rossmann-fold domains"/>
    <property type="match status" value="1"/>
</dbReference>